<dbReference type="Gene3D" id="3.30.40.10">
    <property type="entry name" value="Zinc/RING finger domain, C3HC4 (zinc finger)"/>
    <property type="match status" value="1"/>
</dbReference>
<feature type="compositionally biased region" description="Basic residues" evidence="6">
    <location>
        <begin position="475"/>
        <end position="489"/>
    </location>
</feature>
<evidence type="ECO:0000256" key="4">
    <source>
        <dbReference type="PROSITE-ProRule" id="PRU00023"/>
    </source>
</evidence>
<evidence type="ECO:0000256" key="1">
    <source>
        <dbReference type="ARBA" id="ARBA00022723"/>
    </source>
</evidence>
<sequence length="617" mass="69102">MGLTATIPDHPRSRRRCEGLDLDVDGDDEGGEDEEDGASEKRNRRAININRTGRSDKCWNRTEGRWPQLTFHDCQERTMAENVHGDAAVFTERTCGICLEESRDPLDLPCGHSFCDGCLNEWRSRYGVEEEMRRKCPICRARIPPSKEMVTSLHSFRAVKKMLEDDNETSSTHYHRICYLLKRAEEKVGADWDGVTVLEDNNRRQMVVMPDYIAMEVAWGRIKSVLKWINTNRAEDRVNAISSAKWMGAPALVLASIGGCLELMTLLLQLGANINTRDCRGLTAIQGFFSPPELAKQGVSDRIRLLLSWGASFFPGDGSSREFCICEARTCGITQLASLLESELGGRRCEIFNLSSQPELNGKTCVADEYLPDSNQYKVTLETKSQEVLILRPGNLKRRDRTPQDCGYYIEFKNGHTIRHDFESSEECRAFVAETQPFVTEEAEARAEQAAAELLAELGLDDSQFKVSTGNDHAKRSKKKKGGKKKRKNMTAPPPRRKDPADLASDVAAEIEELVREGRPPEALDGTRRSGGRLHCGGQGERQDAPGEEALDIDERREADVPVLGSLRALFDLRERDTKQTVEYTQRYGIAGVLVVYDAFCKRSESKSGVPSSANNN</sequence>
<dbReference type="EMBL" id="AGNL01022549">
    <property type="protein sequence ID" value="EJK59665.1"/>
    <property type="molecule type" value="Genomic_DNA"/>
</dbReference>
<dbReference type="PANTHER" id="PTHR25462">
    <property type="entry name" value="BONUS, ISOFORM C-RELATED"/>
    <property type="match status" value="1"/>
</dbReference>
<feature type="domain" description="RING-type" evidence="7">
    <location>
        <begin position="95"/>
        <end position="140"/>
    </location>
</feature>
<keyword evidence="2 5" id="KW-0863">Zinc-finger</keyword>
<name>K0S384_THAOC</name>
<dbReference type="GO" id="GO:0061630">
    <property type="term" value="F:ubiquitin protein ligase activity"/>
    <property type="evidence" value="ECO:0007669"/>
    <property type="project" value="TreeGrafter"/>
</dbReference>
<dbReference type="InterPro" id="IPR036770">
    <property type="entry name" value="Ankyrin_rpt-contain_sf"/>
</dbReference>
<dbReference type="PROSITE" id="PS00518">
    <property type="entry name" value="ZF_RING_1"/>
    <property type="match status" value="1"/>
</dbReference>
<dbReference type="Proteomes" id="UP000266841">
    <property type="component" value="Unassembled WGS sequence"/>
</dbReference>
<gene>
    <name evidence="8" type="ORF">THAOC_20077</name>
</gene>
<dbReference type="Gene3D" id="1.25.40.20">
    <property type="entry name" value="Ankyrin repeat-containing domain"/>
    <property type="match status" value="1"/>
</dbReference>
<keyword evidence="1" id="KW-0479">Metal-binding</keyword>
<dbReference type="PROSITE" id="PS50088">
    <property type="entry name" value="ANK_REPEAT"/>
    <property type="match status" value="1"/>
</dbReference>
<proteinExistence type="predicted"/>
<dbReference type="InterPro" id="IPR013083">
    <property type="entry name" value="Znf_RING/FYVE/PHD"/>
</dbReference>
<feature type="region of interest" description="Disordered" evidence="6">
    <location>
        <begin position="1"/>
        <end position="42"/>
    </location>
</feature>
<reference evidence="8 9" key="1">
    <citation type="journal article" date="2012" name="Genome Biol.">
        <title>Genome and low-iron response of an oceanic diatom adapted to chronic iron limitation.</title>
        <authorList>
            <person name="Lommer M."/>
            <person name="Specht M."/>
            <person name="Roy A.S."/>
            <person name="Kraemer L."/>
            <person name="Andreson R."/>
            <person name="Gutowska M.A."/>
            <person name="Wolf J."/>
            <person name="Bergner S.V."/>
            <person name="Schilhabel M.B."/>
            <person name="Klostermeier U.C."/>
            <person name="Beiko R.G."/>
            <person name="Rosenstiel P."/>
            <person name="Hippler M."/>
            <person name="Laroche J."/>
        </authorList>
    </citation>
    <scope>NUCLEOTIDE SEQUENCE [LARGE SCALE GENOMIC DNA]</scope>
    <source>
        <strain evidence="8 9">CCMP1005</strain>
    </source>
</reference>
<organism evidence="8 9">
    <name type="scientific">Thalassiosira oceanica</name>
    <name type="common">Marine diatom</name>
    <dbReference type="NCBI Taxonomy" id="159749"/>
    <lineage>
        <taxon>Eukaryota</taxon>
        <taxon>Sar</taxon>
        <taxon>Stramenopiles</taxon>
        <taxon>Ochrophyta</taxon>
        <taxon>Bacillariophyta</taxon>
        <taxon>Coscinodiscophyceae</taxon>
        <taxon>Thalassiosirophycidae</taxon>
        <taxon>Thalassiosirales</taxon>
        <taxon>Thalassiosiraceae</taxon>
        <taxon>Thalassiosira</taxon>
    </lineage>
</organism>
<evidence type="ECO:0000256" key="6">
    <source>
        <dbReference type="SAM" id="MobiDB-lite"/>
    </source>
</evidence>
<evidence type="ECO:0000256" key="2">
    <source>
        <dbReference type="ARBA" id="ARBA00022771"/>
    </source>
</evidence>
<evidence type="ECO:0000259" key="7">
    <source>
        <dbReference type="PROSITE" id="PS50089"/>
    </source>
</evidence>
<evidence type="ECO:0000313" key="8">
    <source>
        <dbReference type="EMBL" id="EJK59665.1"/>
    </source>
</evidence>
<dbReference type="InterPro" id="IPR002110">
    <property type="entry name" value="Ankyrin_rpt"/>
</dbReference>
<keyword evidence="9" id="KW-1185">Reference proteome</keyword>
<dbReference type="GO" id="GO:0006513">
    <property type="term" value="P:protein monoubiquitination"/>
    <property type="evidence" value="ECO:0007669"/>
    <property type="project" value="TreeGrafter"/>
</dbReference>
<protein>
    <recommendedName>
        <fullName evidence="7">RING-type domain-containing protein</fullName>
    </recommendedName>
</protein>
<dbReference type="PROSITE" id="PS50089">
    <property type="entry name" value="ZF_RING_2"/>
    <property type="match status" value="1"/>
</dbReference>
<dbReference type="SMART" id="SM00184">
    <property type="entry name" value="RING"/>
    <property type="match status" value="1"/>
</dbReference>
<feature type="region of interest" description="Disordered" evidence="6">
    <location>
        <begin position="465"/>
        <end position="557"/>
    </location>
</feature>
<feature type="repeat" description="ANK" evidence="4">
    <location>
        <begin position="247"/>
        <end position="279"/>
    </location>
</feature>
<dbReference type="eggNOG" id="ENOG502QSQ8">
    <property type="taxonomic scope" value="Eukaryota"/>
</dbReference>
<dbReference type="InterPro" id="IPR027370">
    <property type="entry name" value="Znf-RING_euk"/>
</dbReference>
<dbReference type="OrthoDB" id="10254927at2759"/>
<dbReference type="InterPro" id="IPR001841">
    <property type="entry name" value="Znf_RING"/>
</dbReference>
<dbReference type="InterPro" id="IPR047153">
    <property type="entry name" value="TRIM45/56/19-like"/>
</dbReference>
<comment type="caution">
    <text evidence="8">The sequence shown here is derived from an EMBL/GenBank/DDBJ whole genome shotgun (WGS) entry which is preliminary data.</text>
</comment>
<dbReference type="SUPFAM" id="SSF48403">
    <property type="entry name" value="Ankyrin repeat"/>
    <property type="match status" value="1"/>
</dbReference>
<feature type="compositionally biased region" description="Basic and acidic residues" evidence="6">
    <location>
        <begin position="513"/>
        <end position="528"/>
    </location>
</feature>
<dbReference type="GO" id="GO:0008270">
    <property type="term" value="F:zinc ion binding"/>
    <property type="evidence" value="ECO:0007669"/>
    <property type="project" value="UniProtKB-KW"/>
</dbReference>
<keyword evidence="3" id="KW-0862">Zinc</keyword>
<accession>K0S384</accession>
<evidence type="ECO:0000313" key="9">
    <source>
        <dbReference type="Proteomes" id="UP000266841"/>
    </source>
</evidence>
<dbReference type="Pfam" id="PF13445">
    <property type="entry name" value="zf-RING_UBOX"/>
    <property type="match status" value="1"/>
</dbReference>
<keyword evidence="4" id="KW-0040">ANK repeat</keyword>
<feature type="compositionally biased region" description="Acidic residues" evidence="6">
    <location>
        <begin position="20"/>
        <end position="37"/>
    </location>
</feature>
<evidence type="ECO:0000256" key="3">
    <source>
        <dbReference type="ARBA" id="ARBA00022833"/>
    </source>
</evidence>
<evidence type="ECO:0000256" key="5">
    <source>
        <dbReference type="PROSITE-ProRule" id="PRU00175"/>
    </source>
</evidence>
<dbReference type="SUPFAM" id="SSF57850">
    <property type="entry name" value="RING/U-box"/>
    <property type="match status" value="1"/>
</dbReference>
<dbReference type="PANTHER" id="PTHR25462:SF229">
    <property type="entry name" value="TRANSCRIPTION INTERMEDIARY FACTOR 1-BETA"/>
    <property type="match status" value="1"/>
</dbReference>
<dbReference type="InterPro" id="IPR017907">
    <property type="entry name" value="Znf_RING_CS"/>
</dbReference>
<dbReference type="PROSITE" id="PS50297">
    <property type="entry name" value="ANK_REP_REGION"/>
    <property type="match status" value="1"/>
</dbReference>
<dbReference type="AlphaFoldDB" id="K0S384"/>